<protein>
    <submittedName>
        <fullName evidence="1">Uncharacterized protein</fullName>
    </submittedName>
</protein>
<proteinExistence type="predicted"/>
<name>A0A382T5I7_9ZZZZ</name>
<dbReference type="AlphaFoldDB" id="A0A382T5I7"/>
<dbReference type="EMBL" id="UINC01133851">
    <property type="protein sequence ID" value="SVD17025.1"/>
    <property type="molecule type" value="Genomic_DNA"/>
</dbReference>
<evidence type="ECO:0000313" key="1">
    <source>
        <dbReference type="EMBL" id="SVD17025.1"/>
    </source>
</evidence>
<accession>A0A382T5I7</accession>
<sequence>MNITKNTEENMGLLDKAKESVEKAKDISLDLVSDENLASMIVAACTKQENVNEALKTKGSIYRIADIDLVMGIPPKVVFSIHREFGD</sequence>
<organism evidence="1">
    <name type="scientific">marine metagenome</name>
    <dbReference type="NCBI Taxonomy" id="408172"/>
    <lineage>
        <taxon>unclassified sequences</taxon>
        <taxon>metagenomes</taxon>
        <taxon>ecological metagenomes</taxon>
    </lineage>
</organism>
<gene>
    <name evidence="1" type="ORF">METZ01_LOCUS369879</name>
</gene>
<reference evidence="1" key="1">
    <citation type="submission" date="2018-05" db="EMBL/GenBank/DDBJ databases">
        <authorList>
            <person name="Lanie J.A."/>
            <person name="Ng W.-L."/>
            <person name="Kazmierczak K.M."/>
            <person name="Andrzejewski T.M."/>
            <person name="Davidsen T.M."/>
            <person name="Wayne K.J."/>
            <person name="Tettelin H."/>
            <person name="Glass J.I."/>
            <person name="Rusch D."/>
            <person name="Podicherti R."/>
            <person name="Tsui H.-C.T."/>
            <person name="Winkler M.E."/>
        </authorList>
    </citation>
    <scope>NUCLEOTIDE SEQUENCE</scope>
</reference>